<name>A0AAD2PUU4_9STRA</name>
<protein>
    <submittedName>
        <fullName evidence="2">Uncharacterized protein</fullName>
    </submittedName>
</protein>
<gene>
    <name evidence="2" type="ORF">CYCCA115_LOCUS13640</name>
</gene>
<proteinExistence type="predicted"/>
<evidence type="ECO:0000256" key="1">
    <source>
        <dbReference type="SAM" id="MobiDB-lite"/>
    </source>
</evidence>
<evidence type="ECO:0000313" key="3">
    <source>
        <dbReference type="Proteomes" id="UP001295423"/>
    </source>
</evidence>
<feature type="region of interest" description="Disordered" evidence="1">
    <location>
        <begin position="31"/>
        <end position="68"/>
    </location>
</feature>
<evidence type="ECO:0000313" key="2">
    <source>
        <dbReference type="EMBL" id="CAJ1952622.1"/>
    </source>
</evidence>
<keyword evidence="3" id="KW-1185">Reference proteome</keyword>
<reference evidence="2" key="1">
    <citation type="submission" date="2023-08" db="EMBL/GenBank/DDBJ databases">
        <authorList>
            <person name="Audoor S."/>
            <person name="Bilcke G."/>
        </authorList>
    </citation>
    <scope>NUCLEOTIDE SEQUENCE</scope>
</reference>
<comment type="caution">
    <text evidence="2">The sequence shown here is derived from an EMBL/GenBank/DDBJ whole genome shotgun (WGS) entry which is preliminary data.</text>
</comment>
<dbReference type="AlphaFoldDB" id="A0AAD2PUU4"/>
<dbReference type="EMBL" id="CAKOGP040001809">
    <property type="protein sequence ID" value="CAJ1952622.1"/>
    <property type="molecule type" value="Genomic_DNA"/>
</dbReference>
<sequence length="110" mass="12525">MRHCAFKPQNWDSFFETCLSIRIPLRVTSLLTRSKKAPSKGKGNETKKKAASNPATLAKPPPKQPGSLVYRKRYTAMIQGRAVRRTLNTKRMSIWVDDEDREHKEAVNVG</sequence>
<accession>A0AAD2PUU4</accession>
<dbReference type="Proteomes" id="UP001295423">
    <property type="component" value="Unassembled WGS sequence"/>
</dbReference>
<organism evidence="2 3">
    <name type="scientific">Cylindrotheca closterium</name>
    <dbReference type="NCBI Taxonomy" id="2856"/>
    <lineage>
        <taxon>Eukaryota</taxon>
        <taxon>Sar</taxon>
        <taxon>Stramenopiles</taxon>
        <taxon>Ochrophyta</taxon>
        <taxon>Bacillariophyta</taxon>
        <taxon>Bacillariophyceae</taxon>
        <taxon>Bacillariophycidae</taxon>
        <taxon>Bacillariales</taxon>
        <taxon>Bacillariaceae</taxon>
        <taxon>Cylindrotheca</taxon>
    </lineage>
</organism>